<dbReference type="Proteomes" id="UP000007843">
    <property type="component" value="Chromosome"/>
</dbReference>
<reference evidence="5 6" key="1">
    <citation type="journal article" date="2012" name="J. Bacteriol.">
        <title>Complete genome sequence of Klebsiella oxytoca KCTC 1686, used in production of 2,3-butanediol.</title>
        <authorList>
            <person name="Shin S.H."/>
            <person name="Kim S."/>
            <person name="Kim J.Y."/>
            <person name="Lee S."/>
            <person name="Um Y."/>
            <person name="Oh M.K."/>
            <person name="Kim Y.R."/>
            <person name="Lee J."/>
            <person name="Yang K.S."/>
        </authorList>
    </citation>
    <scope>NUCLEOTIDE SEQUENCE [LARGE SCALE GENOMIC DNA]</scope>
    <source>
        <strain evidence="6">ATCC 8724 / DSM 4798 / JCM 20051 / NBRC 3318 / NRRL B-199 / KCTC 1686</strain>
    </source>
</reference>
<proteinExistence type="predicted"/>
<protein>
    <recommendedName>
        <fullName evidence="4">WYL domain-containing protein</fullName>
    </recommendedName>
</protein>
<feature type="domain" description="WYL" evidence="4">
    <location>
        <begin position="126"/>
        <end position="186"/>
    </location>
</feature>
<dbReference type="AlphaFoldDB" id="A0A0H3GY72"/>
<dbReference type="GO" id="GO:0003700">
    <property type="term" value="F:DNA-binding transcription factor activity"/>
    <property type="evidence" value="ECO:0007669"/>
    <property type="project" value="InterPro"/>
</dbReference>
<dbReference type="PROSITE" id="PS52050">
    <property type="entry name" value="WYL"/>
    <property type="match status" value="1"/>
</dbReference>
<dbReference type="PROSITE" id="PS00894">
    <property type="entry name" value="HTH_DEOR_1"/>
    <property type="match status" value="1"/>
</dbReference>
<dbReference type="RefSeq" id="WP_014226755.1">
    <property type="nucleotide sequence ID" value="NC_016612.1"/>
</dbReference>
<sequence length="234" mass="26403">MSQTERRHERLAVRLSLIISRLVAGETLDMGLLAAEFGVSLRTLRRDFRERLMYLDLEYRDGTCRLLSGSHQRELAVLTFARQSGVEALFPDMDNHMVSSLLSGPGESPCLIWAESESLSPPRPGIFTRLVRAISEHRRVTLLAEGCRCSGLAPYRLVLCGGHWYLTGEHHHRVAVFPLNDIHAVTLHPELFVPDLQIRNVLAEPELLRALPHFHVFHSLLARTGDGLLPHKES</sequence>
<keyword evidence="3" id="KW-0804">Transcription</keyword>
<dbReference type="EMBL" id="CP003218">
    <property type="protein sequence ID" value="AEX02176.1"/>
    <property type="molecule type" value="Genomic_DNA"/>
</dbReference>
<evidence type="ECO:0000256" key="1">
    <source>
        <dbReference type="ARBA" id="ARBA00023015"/>
    </source>
</evidence>
<keyword evidence="2" id="KW-0238">DNA-binding</keyword>
<accession>A0A0H3GY72</accession>
<evidence type="ECO:0000256" key="3">
    <source>
        <dbReference type="ARBA" id="ARBA00023163"/>
    </source>
</evidence>
<keyword evidence="1" id="KW-0805">Transcription regulation</keyword>
<name>A0A0H3GY72_KLEM8</name>
<evidence type="ECO:0000313" key="6">
    <source>
        <dbReference type="Proteomes" id="UP000007843"/>
    </source>
</evidence>
<dbReference type="KEGG" id="kox:KOX_02175"/>
<dbReference type="Pfam" id="PF13280">
    <property type="entry name" value="WYL"/>
    <property type="match status" value="1"/>
</dbReference>
<dbReference type="HOGENOM" id="CLU_041141_10_2_6"/>
<gene>
    <name evidence="5" type="ordered locus">KOX_02175</name>
</gene>
<evidence type="ECO:0000256" key="2">
    <source>
        <dbReference type="ARBA" id="ARBA00023125"/>
    </source>
</evidence>
<organism evidence="5 6">
    <name type="scientific">Klebsiella michiganensis (strain ATCC 8724 / DSM 4798 / JCM 20051 / NBRC 3318 / NRRL B-199 / KCTC 1686 / BUCSAV 143 / CCM 1901)</name>
    <dbReference type="NCBI Taxonomy" id="1006551"/>
    <lineage>
        <taxon>Bacteria</taxon>
        <taxon>Pseudomonadati</taxon>
        <taxon>Pseudomonadota</taxon>
        <taxon>Gammaproteobacteria</taxon>
        <taxon>Enterobacterales</taxon>
        <taxon>Enterobacteriaceae</taxon>
        <taxon>Klebsiella/Raoultella group</taxon>
        <taxon>Klebsiella</taxon>
    </lineage>
</organism>
<evidence type="ECO:0000259" key="4">
    <source>
        <dbReference type="Pfam" id="PF13280"/>
    </source>
</evidence>
<dbReference type="InterPro" id="IPR026881">
    <property type="entry name" value="WYL_dom"/>
</dbReference>
<dbReference type="InterPro" id="IPR018356">
    <property type="entry name" value="Tscrpt_reg_HTH_DeoR_CS"/>
</dbReference>
<dbReference type="GO" id="GO:0003677">
    <property type="term" value="F:DNA binding"/>
    <property type="evidence" value="ECO:0007669"/>
    <property type="project" value="UniProtKB-KW"/>
</dbReference>
<evidence type="ECO:0000313" key="5">
    <source>
        <dbReference type="EMBL" id="AEX02176.1"/>
    </source>
</evidence>